<keyword evidence="2" id="KW-0862">Zinc</keyword>
<evidence type="ECO:0000256" key="5">
    <source>
        <dbReference type="ARBA" id="ARBA00023163"/>
    </source>
</evidence>
<name>A0ABR3WMH6_9PEZI</name>
<gene>
    <name evidence="9" type="ORF">VTK73DRAFT_5614</name>
</gene>
<organism evidence="9 10">
    <name type="scientific">Phialemonium thermophilum</name>
    <dbReference type="NCBI Taxonomy" id="223376"/>
    <lineage>
        <taxon>Eukaryota</taxon>
        <taxon>Fungi</taxon>
        <taxon>Dikarya</taxon>
        <taxon>Ascomycota</taxon>
        <taxon>Pezizomycotina</taxon>
        <taxon>Sordariomycetes</taxon>
        <taxon>Sordariomycetidae</taxon>
        <taxon>Cephalothecales</taxon>
        <taxon>Cephalothecaceae</taxon>
        <taxon>Phialemonium</taxon>
    </lineage>
</organism>
<keyword evidence="10" id="KW-1185">Reference proteome</keyword>
<protein>
    <recommendedName>
        <fullName evidence="8">Zn(2)-C6 fungal-type domain-containing protein</fullName>
    </recommendedName>
</protein>
<keyword evidence="4" id="KW-0238">DNA-binding</keyword>
<dbReference type="EMBL" id="JAZHXJ010000313">
    <property type="protein sequence ID" value="KAL1864834.1"/>
    <property type="molecule type" value="Genomic_DNA"/>
</dbReference>
<evidence type="ECO:0000256" key="4">
    <source>
        <dbReference type="ARBA" id="ARBA00023125"/>
    </source>
</evidence>
<dbReference type="InterPro" id="IPR007219">
    <property type="entry name" value="XnlR_reg_dom"/>
</dbReference>
<keyword evidence="3" id="KW-0805">Transcription regulation</keyword>
<evidence type="ECO:0000256" key="7">
    <source>
        <dbReference type="SAM" id="MobiDB-lite"/>
    </source>
</evidence>
<dbReference type="Proteomes" id="UP001586593">
    <property type="component" value="Unassembled WGS sequence"/>
</dbReference>
<feature type="region of interest" description="Disordered" evidence="7">
    <location>
        <begin position="618"/>
        <end position="643"/>
    </location>
</feature>
<dbReference type="PANTHER" id="PTHR31944:SF131">
    <property type="entry name" value="HEME-RESPONSIVE ZINC FINGER TRANSCRIPTION FACTOR HAP1"/>
    <property type="match status" value="1"/>
</dbReference>
<feature type="region of interest" description="Disordered" evidence="7">
    <location>
        <begin position="1"/>
        <end position="24"/>
    </location>
</feature>
<dbReference type="SMART" id="SM00066">
    <property type="entry name" value="GAL4"/>
    <property type="match status" value="1"/>
</dbReference>
<dbReference type="PROSITE" id="PS00463">
    <property type="entry name" value="ZN2_CY6_FUNGAL_1"/>
    <property type="match status" value="1"/>
</dbReference>
<keyword evidence="5" id="KW-0804">Transcription</keyword>
<keyword evidence="6" id="KW-0539">Nucleus</keyword>
<feature type="region of interest" description="Disordered" evidence="7">
    <location>
        <begin position="109"/>
        <end position="150"/>
    </location>
</feature>
<evidence type="ECO:0000256" key="3">
    <source>
        <dbReference type="ARBA" id="ARBA00023015"/>
    </source>
</evidence>
<dbReference type="CDD" id="cd00067">
    <property type="entry name" value="GAL4"/>
    <property type="match status" value="1"/>
</dbReference>
<dbReference type="SUPFAM" id="SSF57701">
    <property type="entry name" value="Zn2/Cys6 DNA-binding domain"/>
    <property type="match status" value="1"/>
</dbReference>
<dbReference type="Pfam" id="PF04082">
    <property type="entry name" value="Fungal_trans"/>
    <property type="match status" value="1"/>
</dbReference>
<proteinExistence type="predicted"/>
<evidence type="ECO:0000256" key="1">
    <source>
        <dbReference type="ARBA" id="ARBA00022723"/>
    </source>
</evidence>
<sequence length="793" mass="89281">MADDRSAVHGGPVKARSVKRPRPVKSCAECRSRKLKCDRLNPCSQCQKSRRVCVYSSLDQVGAPDPVSGPDQEAGDSRPKRPRHSLLTSPEHEGQSYQFENVVVSATANPGSVEAGTGGQETIADKRLLESRSPAADSRSSRRRHGARVAAPAMTIRSLSVKGELRTRYVGQNSTKVLLNLFSDARDFMNNMAKRDSVRGLFYSLQDVYRALQHDHKRALEPITVYVDSMMPIQKRMGDVLPKRAACDRLLEAYIGVSEGLYRVIHVPTFRKEYEEYWEGRRCCETFLPRLLTMMSIGSRFDTDSRGMGHDRSDSVHAPTACALVRSWLDGLRGKQLVDIHTLQTEVLLLHAQKTIAPRHQDAWTQLGLVVRMAMSMGLHRDPSEFPQLTPFQAETRRRLWYTIMDMDLHLSLAASLPCATREGEYTCRPPRNVNDEDLYPEMKELPPSKPFDHFTDSLLQAYAAKTLPVRLRATNIVNRLEWVRDYTEVLEVGSKLERLLDDINCLFPRHHALDTQRKFKEWRIRALLDIHVRRPLLGLYRPFAMGSTSPCPARISTSYLKSSMLMLTYMDELDHTIPGFQDVKDMYLVVLKHDIIQAAFSLCYYIMVSPENVGPDIATKHSGSPKEPSPSPTSGTSDDSSAVEPIWSVPTLVERVEKTIENCLAQIRDPSCDLRDIVALSIVLNSVQAGTWEQKFERITAGIRKIIDICRPILKMPQGHMSSLSITPAATVPVETRGTPSMFGGTSMGALPMMQRDWLGRGNLDDAAQFLDSFLDYWNPTPPTAFTPRDQT</sequence>
<reference evidence="9 10" key="1">
    <citation type="journal article" date="2024" name="Commun. Biol.">
        <title>Comparative genomic analysis of thermophilic fungi reveals convergent evolutionary adaptations and gene losses.</title>
        <authorList>
            <person name="Steindorff A.S."/>
            <person name="Aguilar-Pontes M.V."/>
            <person name="Robinson A.J."/>
            <person name="Andreopoulos B."/>
            <person name="LaButti K."/>
            <person name="Kuo A."/>
            <person name="Mondo S."/>
            <person name="Riley R."/>
            <person name="Otillar R."/>
            <person name="Haridas S."/>
            <person name="Lipzen A."/>
            <person name="Grimwood J."/>
            <person name="Schmutz J."/>
            <person name="Clum A."/>
            <person name="Reid I.D."/>
            <person name="Moisan M.C."/>
            <person name="Butler G."/>
            <person name="Nguyen T.T.M."/>
            <person name="Dewar K."/>
            <person name="Conant G."/>
            <person name="Drula E."/>
            <person name="Henrissat B."/>
            <person name="Hansel C."/>
            <person name="Singer S."/>
            <person name="Hutchinson M.I."/>
            <person name="de Vries R.P."/>
            <person name="Natvig D.O."/>
            <person name="Powell A.J."/>
            <person name="Tsang A."/>
            <person name="Grigoriev I.V."/>
        </authorList>
    </citation>
    <scope>NUCLEOTIDE SEQUENCE [LARGE SCALE GENOMIC DNA]</scope>
    <source>
        <strain evidence="9 10">ATCC 24622</strain>
    </source>
</reference>
<evidence type="ECO:0000256" key="6">
    <source>
        <dbReference type="ARBA" id="ARBA00023242"/>
    </source>
</evidence>
<dbReference type="CDD" id="cd12148">
    <property type="entry name" value="fungal_TF_MHR"/>
    <property type="match status" value="1"/>
</dbReference>
<evidence type="ECO:0000313" key="9">
    <source>
        <dbReference type="EMBL" id="KAL1864834.1"/>
    </source>
</evidence>
<feature type="region of interest" description="Disordered" evidence="7">
    <location>
        <begin position="61"/>
        <end position="94"/>
    </location>
</feature>
<keyword evidence="1" id="KW-0479">Metal-binding</keyword>
<evidence type="ECO:0000256" key="2">
    <source>
        <dbReference type="ARBA" id="ARBA00022833"/>
    </source>
</evidence>
<evidence type="ECO:0000259" key="8">
    <source>
        <dbReference type="PROSITE" id="PS50048"/>
    </source>
</evidence>
<dbReference type="InterPro" id="IPR051430">
    <property type="entry name" value="Fungal_TF_Env_Response"/>
</dbReference>
<feature type="domain" description="Zn(2)-C6 fungal-type" evidence="8">
    <location>
        <begin position="26"/>
        <end position="55"/>
    </location>
</feature>
<accession>A0ABR3WMH6</accession>
<dbReference type="SMART" id="SM00906">
    <property type="entry name" value="Fungal_trans"/>
    <property type="match status" value="1"/>
</dbReference>
<evidence type="ECO:0000313" key="10">
    <source>
        <dbReference type="Proteomes" id="UP001586593"/>
    </source>
</evidence>
<dbReference type="InterPro" id="IPR036864">
    <property type="entry name" value="Zn2-C6_fun-type_DNA-bd_sf"/>
</dbReference>
<comment type="caution">
    <text evidence="9">The sequence shown here is derived from an EMBL/GenBank/DDBJ whole genome shotgun (WGS) entry which is preliminary data.</text>
</comment>
<dbReference type="Gene3D" id="4.10.240.10">
    <property type="entry name" value="Zn(2)-C6 fungal-type DNA-binding domain"/>
    <property type="match status" value="1"/>
</dbReference>
<dbReference type="InterPro" id="IPR001138">
    <property type="entry name" value="Zn2Cys6_DnaBD"/>
</dbReference>
<dbReference type="Pfam" id="PF00172">
    <property type="entry name" value="Zn_clus"/>
    <property type="match status" value="1"/>
</dbReference>
<dbReference type="PANTHER" id="PTHR31944">
    <property type="entry name" value="HEME-RESPONSIVE ZINC FINGER TRANSCRIPTION FACTOR HAP1"/>
    <property type="match status" value="1"/>
</dbReference>
<dbReference type="PROSITE" id="PS50048">
    <property type="entry name" value="ZN2_CY6_FUNGAL_2"/>
    <property type="match status" value="1"/>
</dbReference>